<keyword evidence="7" id="KW-0275">Fatty acid biosynthesis</keyword>
<feature type="domain" description="Acyl-ACP thioesterase-like C-terminal" evidence="9">
    <location>
        <begin position="151"/>
        <end position="249"/>
    </location>
</feature>
<dbReference type="Proteomes" id="UP000030635">
    <property type="component" value="Chromosome"/>
</dbReference>
<feature type="domain" description="Acyl-ACP thioesterase N-terminal hotdog" evidence="8">
    <location>
        <begin position="4"/>
        <end position="130"/>
    </location>
</feature>
<name>A0A0A7FVJ9_9CLOT</name>
<keyword evidence="2" id="KW-0444">Lipid biosynthesis</keyword>
<sequence>MNTSFEKQYKINIFDVDSEHKCKFSTLADYLWDIVISQSDQLGETEEGFVHNKCIWVLLKYDITIYEYPKFKDTITVDTRVLGTKKFYGYRANSIKNSEGKLIGEVISTAILIDFEKRRPMKISPEQGEIYGIKGELSEVPPLDDIKEIENEEFIKDYPVRYSDIDSNGHVNNVRYMEMAMDTLPRYILNEYRLFNIKVLFKKETTDGDTLHISSEIINDTNNEITTIHKITSNNTGKLLTKLQFIWKKKKDRL</sequence>
<dbReference type="Pfam" id="PF20791">
    <property type="entry name" value="Acyl-ACP_TE_C"/>
    <property type="match status" value="1"/>
</dbReference>
<evidence type="ECO:0000256" key="1">
    <source>
        <dbReference type="ARBA" id="ARBA00006500"/>
    </source>
</evidence>
<dbReference type="InterPro" id="IPR049427">
    <property type="entry name" value="Acyl-ACP_TE_C"/>
</dbReference>
<evidence type="ECO:0000256" key="3">
    <source>
        <dbReference type="ARBA" id="ARBA00022801"/>
    </source>
</evidence>
<dbReference type="RefSeq" id="WP_039314809.1">
    <property type="nucleotide sequence ID" value="NZ_CP006905.1"/>
</dbReference>
<keyword evidence="5" id="KW-0809">Transit peptide</keyword>
<proteinExistence type="inferred from homology"/>
<keyword evidence="6" id="KW-0443">Lipid metabolism</keyword>
<organism evidence="10 11">
    <name type="scientific">Clostridium baratii str. Sullivan</name>
    <dbReference type="NCBI Taxonomy" id="1415775"/>
    <lineage>
        <taxon>Bacteria</taxon>
        <taxon>Bacillati</taxon>
        <taxon>Bacillota</taxon>
        <taxon>Clostridia</taxon>
        <taxon>Eubacteriales</taxon>
        <taxon>Clostridiaceae</taxon>
        <taxon>Clostridium</taxon>
    </lineage>
</organism>
<dbReference type="PANTHER" id="PTHR31727:SF6">
    <property type="entry name" value="OLEOYL-ACYL CARRIER PROTEIN THIOESTERASE 1, CHLOROPLASTIC"/>
    <property type="match status" value="1"/>
</dbReference>
<keyword evidence="3" id="KW-0378">Hydrolase</keyword>
<evidence type="ECO:0000313" key="11">
    <source>
        <dbReference type="Proteomes" id="UP000030635"/>
    </source>
</evidence>
<comment type="similarity">
    <text evidence="1">Belongs to the acyl-ACP thioesterase family.</text>
</comment>
<gene>
    <name evidence="10" type="ORF">U729_2178</name>
</gene>
<dbReference type="HOGENOM" id="CLU_045466_2_0_9"/>
<evidence type="ECO:0000313" key="10">
    <source>
        <dbReference type="EMBL" id="AIY82806.1"/>
    </source>
</evidence>
<keyword evidence="4" id="KW-0276">Fatty acid metabolism</keyword>
<dbReference type="AlphaFoldDB" id="A0A0A7FVJ9"/>
<accession>A0A0A7FVJ9</accession>
<dbReference type="KEGG" id="cbv:U729_2178"/>
<dbReference type="Gene3D" id="3.10.129.10">
    <property type="entry name" value="Hotdog Thioesterase"/>
    <property type="match status" value="1"/>
</dbReference>
<evidence type="ECO:0000256" key="6">
    <source>
        <dbReference type="ARBA" id="ARBA00023098"/>
    </source>
</evidence>
<evidence type="ECO:0000256" key="5">
    <source>
        <dbReference type="ARBA" id="ARBA00022946"/>
    </source>
</evidence>
<dbReference type="eggNOG" id="COG3884">
    <property type="taxonomic scope" value="Bacteria"/>
</dbReference>
<protein>
    <submittedName>
        <fullName evidence="10">Acyl-ACP thioesterase family protein</fullName>
    </submittedName>
</protein>
<dbReference type="SUPFAM" id="SSF54637">
    <property type="entry name" value="Thioesterase/thiol ester dehydrase-isomerase"/>
    <property type="match status" value="2"/>
</dbReference>
<evidence type="ECO:0000259" key="9">
    <source>
        <dbReference type="Pfam" id="PF20791"/>
    </source>
</evidence>
<dbReference type="OrthoDB" id="9801517at2"/>
<dbReference type="GO" id="GO:0016297">
    <property type="term" value="F:fatty acyl-[ACP] hydrolase activity"/>
    <property type="evidence" value="ECO:0007669"/>
    <property type="project" value="InterPro"/>
</dbReference>
<reference evidence="10 11" key="1">
    <citation type="journal article" date="2015" name="Infect. Genet. Evol.">
        <title>Genomic sequences of six botulinum neurotoxin-producing strains representing three clostridial species illustrate the mobility and diversity of botulinum neurotoxin genes.</title>
        <authorList>
            <person name="Smith T.J."/>
            <person name="Hill K.K."/>
            <person name="Xie G."/>
            <person name="Foley B.T."/>
            <person name="Williamson C.H."/>
            <person name="Foster J.T."/>
            <person name="Johnson S.L."/>
            <person name="Chertkov O."/>
            <person name="Teshima H."/>
            <person name="Gibbons H.S."/>
            <person name="Johnsky L.A."/>
            <person name="Karavis M.A."/>
            <person name="Smith L.A."/>
        </authorList>
    </citation>
    <scope>NUCLEOTIDE SEQUENCE [LARGE SCALE GENOMIC DNA]</scope>
    <source>
        <strain evidence="10">Sullivan</strain>
    </source>
</reference>
<dbReference type="EMBL" id="CP006905">
    <property type="protein sequence ID" value="AIY82806.1"/>
    <property type="molecule type" value="Genomic_DNA"/>
</dbReference>
<evidence type="ECO:0000259" key="8">
    <source>
        <dbReference type="Pfam" id="PF01643"/>
    </source>
</evidence>
<dbReference type="InterPro" id="IPR002864">
    <property type="entry name" value="Acyl-ACP_thioesterase_NHD"/>
</dbReference>
<dbReference type="InterPro" id="IPR045023">
    <property type="entry name" value="FATA/B"/>
</dbReference>
<evidence type="ECO:0000256" key="4">
    <source>
        <dbReference type="ARBA" id="ARBA00022832"/>
    </source>
</evidence>
<dbReference type="InterPro" id="IPR029069">
    <property type="entry name" value="HotDog_dom_sf"/>
</dbReference>
<dbReference type="CDD" id="cd00586">
    <property type="entry name" value="4HBT"/>
    <property type="match status" value="2"/>
</dbReference>
<dbReference type="Pfam" id="PF01643">
    <property type="entry name" value="Acyl-ACP_TE"/>
    <property type="match status" value="1"/>
</dbReference>
<evidence type="ECO:0000256" key="2">
    <source>
        <dbReference type="ARBA" id="ARBA00022516"/>
    </source>
</evidence>
<dbReference type="PANTHER" id="PTHR31727">
    <property type="entry name" value="OLEOYL-ACYL CARRIER PROTEIN THIOESTERASE 1, CHLOROPLASTIC"/>
    <property type="match status" value="1"/>
</dbReference>
<keyword evidence="11" id="KW-1185">Reference proteome</keyword>
<dbReference type="GO" id="GO:0000036">
    <property type="term" value="F:acyl carrier activity"/>
    <property type="evidence" value="ECO:0007669"/>
    <property type="project" value="TreeGrafter"/>
</dbReference>
<evidence type="ECO:0000256" key="7">
    <source>
        <dbReference type="ARBA" id="ARBA00023160"/>
    </source>
</evidence>